<proteinExistence type="predicted"/>
<dbReference type="InterPro" id="IPR038603">
    <property type="entry name" value="Znf_FCS_sf"/>
</dbReference>
<dbReference type="Proteomes" id="UP000887567">
    <property type="component" value="Unplaced"/>
</dbReference>
<dbReference type="PANTHER" id="PTHR12247">
    <property type="entry name" value="POLYCOMB GROUP PROTEIN"/>
    <property type="match status" value="1"/>
</dbReference>
<dbReference type="InterPro" id="IPR001660">
    <property type="entry name" value="SAM"/>
</dbReference>
<dbReference type="EnsemblMetazoa" id="XM_021047674.1">
    <property type="protein sequence ID" value="XP_020903333.1"/>
    <property type="gene ID" value="LOC110241778"/>
</dbReference>
<dbReference type="RefSeq" id="XP_020903333.1">
    <property type="nucleotide sequence ID" value="XM_021047674.1"/>
</dbReference>
<dbReference type="GO" id="GO:0042393">
    <property type="term" value="F:histone binding"/>
    <property type="evidence" value="ECO:0007669"/>
    <property type="project" value="TreeGrafter"/>
</dbReference>
<dbReference type="Gene3D" id="1.10.150.50">
    <property type="entry name" value="Transcription Factor, Ets-1"/>
    <property type="match status" value="1"/>
</dbReference>
<keyword evidence="4" id="KW-1185">Reference proteome</keyword>
<evidence type="ECO:0000313" key="4">
    <source>
        <dbReference type="Proteomes" id="UP000887567"/>
    </source>
</evidence>
<dbReference type="PROSITE" id="PS50105">
    <property type="entry name" value="SAM_DOMAIN"/>
    <property type="match status" value="1"/>
</dbReference>
<dbReference type="Pfam" id="PF00536">
    <property type="entry name" value="SAM_1"/>
    <property type="match status" value="1"/>
</dbReference>
<dbReference type="GeneID" id="110241778"/>
<dbReference type="KEGG" id="epa:110241778"/>
<organism evidence="3 4">
    <name type="scientific">Exaiptasia diaphana</name>
    <name type="common">Tropical sea anemone</name>
    <name type="synonym">Aiptasia pulchella</name>
    <dbReference type="NCBI Taxonomy" id="2652724"/>
    <lineage>
        <taxon>Eukaryota</taxon>
        <taxon>Metazoa</taxon>
        <taxon>Cnidaria</taxon>
        <taxon>Anthozoa</taxon>
        <taxon>Hexacorallia</taxon>
        <taxon>Actiniaria</taxon>
        <taxon>Aiptasiidae</taxon>
        <taxon>Exaiptasia</taxon>
    </lineage>
</organism>
<dbReference type="InterPro" id="IPR050548">
    <property type="entry name" value="PcG_chromatin_remod_factors"/>
</dbReference>
<feature type="region of interest" description="Disordered" evidence="1">
    <location>
        <begin position="42"/>
        <end position="65"/>
    </location>
</feature>
<evidence type="ECO:0000259" key="2">
    <source>
        <dbReference type="PROSITE" id="PS50105"/>
    </source>
</evidence>
<dbReference type="InterPro" id="IPR013761">
    <property type="entry name" value="SAM/pointed_sf"/>
</dbReference>
<evidence type="ECO:0000313" key="3">
    <source>
        <dbReference type="EnsemblMetazoa" id="XP_020903333.1"/>
    </source>
</evidence>
<dbReference type="OrthoDB" id="2390104at2759"/>
<dbReference type="AlphaFoldDB" id="A0A913XER8"/>
<feature type="compositionally biased region" description="Basic and acidic residues" evidence="1">
    <location>
        <begin position="54"/>
        <end position="65"/>
    </location>
</feature>
<dbReference type="OMA" id="WNIQDVY"/>
<feature type="domain" description="SAM" evidence="2">
    <location>
        <begin position="226"/>
        <end position="290"/>
    </location>
</feature>
<dbReference type="GO" id="GO:0045892">
    <property type="term" value="P:negative regulation of DNA-templated transcription"/>
    <property type="evidence" value="ECO:0007669"/>
    <property type="project" value="TreeGrafter"/>
</dbReference>
<protein>
    <recommendedName>
        <fullName evidence="2">SAM domain-containing protein</fullName>
    </recommendedName>
</protein>
<accession>A0A913XER8</accession>
<sequence length="298" mass="33573">MEMVAVPTTYDQVNRVNKQNIAAHRVLTHVVEGFIIQESNVPFTADDDDDDDDPLRNANHDHNGDIDMEIGIEADGEVHSPGSPLSNDESNDVFYDSNYPPGYCEQCGTATEVHHQRGPRRFCSTSCARRYSVSCSRKMMAFHARMKSPTSRQMSSSSCSRTGIPSYRKSFHSSTKGSLDHPFESSMVNASVQVNEFDNAPCMYFDWSRGEIEPLWIYEHIEEAKWNVKQVSEYIRGLPGCEEYADAFVSEEIDGQALMLLKEEHMVVALKMKLGPALKVVAKVNAMKREAYKKLTAE</sequence>
<dbReference type="Gene3D" id="3.30.60.160">
    <property type="match status" value="1"/>
</dbReference>
<evidence type="ECO:0000256" key="1">
    <source>
        <dbReference type="SAM" id="MobiDB-lite"/>
    </source>
</evidence>
<dbReference type="SMART" id="SM00454">
    <property type="entry name" value="SAM"/>
    <property type="match status" value="1"/>
</dbReference>
<dbReference type="CDD" id="cd09577">
    <property type="entry name" value="SAM_Ph1_2_3"/>
    <property type="match status" value="1"/>
</dbReference>
<reference evidence="3" key="1">
    <citation type="submission" date="2022-11" db="UniProtKB">
        <authorList>
            <consortium name="EnsemblMetazoa"/>
        </authorList>
    </citation>
    <scope>IDENTIFICATION</scope>
</reference>
<name>A0A913XER8_EXADI</name>
<dbReference type="GO" id="GO:0003682">
    <property type="term" value="F:chromatin binding"/>
    <property type="evidence" value="ECO:0007669"/>
    <property type="project" value="TreeGrafter"/>
</dbReference>
<dbReference type="PANTHER" id="PTHR12247:SF138">
    <property type="entry name" value="POLYHOMEOTIC DISTAL, ISOFORM A-RELATED"/>
    <property type="match status" value="1"/>
</dbReference>
<dbReference type="GO" id="GO:0035102">
    <property type="term" value="C:PRC1 complex"/>
    <property type="evidence" value="ECO:0007669"/>
    <property type="project" value="TreeGrafter"/>
</dbReference>
<dbReference type="SUPFAM" id="SSF47769">
    <property type="entry name" value="SAM/Pointed domain"/>
    <property type="match status" value="1"/>
</dbReference>